<proteinExistence type="predicted"/>
<name>A0A811ZTF2_NYCPR</name>
<dbReference type="Proteomes" id="UP000645828">
    <property type="component" value="Unassembled WGS sequence"/>
</dbReference>
<dbReference type="EMBL" id="CAJHUB010000775">
    <property type="protein sequence ID" value="CAD7691780.1"/>
    <property type="molecule type" value="Genomic_DNA"/>
</dbReference>
<evidence type="ECO:0000256" key="1">
    <source>
        <dbReference type="SAM" id="MobiDB-lite"/>
    </source>
</evidence>
<accession>A0A811ZTF2</accession>
<evidence type="ECO:0000313" key="2">
    <source>
        <dbReference type="EMBL" id="CAD7691780.1"/>
    </source>
</evidence>
<gene>
    <name evidence="2" type="ORF">NYPRO_LOCUS24573</name>
</gene>
<keyword evidence="3" id="KW-1185">Reference proteome</keyword>
<dbReference type="AlphaFoldDB" id="A0A811ZTF2"/>
<organism evidence="2 3">
    <name type="scientific">Nyctereutes procyonoides</name>
    <name type="common">Raccoon dog</name>
    <name type="synonym">Canis procyonoides</name>
    <dbReference type="NCBI Taxonomy" id="34880"/>
    <lineage>
        <taxon>Eukaryota</taxon>
        <taxon>Metazoa</taxon>
        <taxon>Chordata</taxon>
        <taxon>Craniata</taxon>
        <taxon>Vertebrata</taxon>
        <taxon>Euteleostomi</taxon>
        <taxon>Mammalia</taxon>
        <taxon>Eutheria</taxon>
        <taxon>Laurasiatheria</taxon>
        <taxon>Carnivora</taxon>
        <taxon>Caniformia</taxon>
        <taxon>Canidae</taxon>
        <taxon>Nyctereutes</taxon>
    </lineage>
</organism>
<sequence>MAFLHLCSKFHCDGAPTSTPWCGQQAERSLVTQLVLLDWPRILFSILASSWRRGQVLLPPPSKPESSRDLPWSLHQCVYEPGVGGRSRGRENLKPTLSMEPNRTRDRDLGHNQKSDT</sequence>
<reference evidence="2" key="1">
    <citation type="submission" date="2020-12" db="EMBL/GenBank/DDBJ databases">
        <authorList>
            <consortium name="Molecular Ecology Group"/>
        </authorList>
    </citation>
    <scope>NUCLEOTIDE SEQUENCE</scope>
    <source>
        <strain evidence="2">TBG_1078</strain>
    </source>
</reference>
<feature type="region of interest" description="Disordered" evidence="1">
    <location>
        <begin position="80"/>
        <end position="117"/>
    </location>
</feature>
<protein>
    <submittedName>
        <fullName evidence="2">(raccoon dog) hypothetical protein</fullName>
    </submittedName>
</protein>
<evidence type="ECO:0000313" key="3">
    <source>
        <dbReference type="Proteomes" id="UP000645828"/>
    </source>
</evidence>
<feature type="compositionally biased region" description="Basic and acidic residues" evidence="1">
    <location>
        <begin position="102"/>
        <end position="117"/>
    </location>
</feature>
<comment type="caution">
    <text evidence="2">The sequence shown here is derived from an EMBL/GenBank/DDBJ whole genome shotgun (WGS) entry which is preliminary data.</text>
</comment>